<evidence type="ECO:0000256" key="1">
    <source>
        <dbReference type="SAM" id="MobiDB-lite"/>
    </source>
</evidence>
<organism evidence="3 4">
    <name type="scientific">Brassica carinata</name>
    <name type="common">Ethiopian mustard</name>
    <name type="synonym">Abyssinian cabbage</name>
    <dbReference type="NCBI Taxonomy" id="52824"/>
    <lineage>
        <taxon>Eukaryota</taxon>
        <taxon>Viridiplantae</taxon>
        <taxon>Streptophyta</taxon>
        <taxon>Embryophyta</taxon>
        <taxon>Tracheophyta</taxon>
        <taxon>Spermatophyta</taxon>
        <taxon>Magnoliopsida</taxon>
        <taxon>eudicotyledons</taxon>
        <taxon>Gunneridae</taxon>
        <taxon>Pentapetalae</taxon>
        <taxon>rosids</taxon>
        <taxon>malvids</taxon>
        <taxon>Brassicales</taxon>
        <taxon>Brassicaceae</taxon>
        <taxon>Brassiceae</taxon>
        <taxon>Brassica</taxon>
    </lineage>
</organism>
<name>A0A8X7UUK5_BRACI</name>
<accession>A0A8X7UUK5</accession>
<feature type="compositionally biased region" description="Acidic residues" evidence="1">
    <location>
        <begin position="425"/>
        <end position="438"/>
    </location>
</feature>
<dbReference type="OrthoDB" id="1113238at2759"/>
<dbReference type="Gene3D" id="2.40.50.140">
    <property type="entry name" value="Nucleic acid-binding proteins"/>
    <property type="match status" value="3"/>
</dbReference>
<dbReference type="EMBL" id="JAAMPC010000009">
    <property type="protein sequence ID" value="KAG2291422.1"/>
    <property type="molecule type" value="Genomic_DNA"/>
</dbReference>
<feature type="region of interest" description="Disordered" evidence="1">
    <location>
        <begin position="425"/>
        <end position="465"/>
    </location>
</feature>
<comment type="caution">
    <text evidence="3">The sequence shown here is derived from an EMBL/GenBank/DDBJ whole genome shotgun (WGS) entry which is preliminary data.</text>
</comment>
<reference evidence="3 4" key="1">
    <citation type="submission" date="2020-02" db="EMBL/GenBank/DDBJ databases">
        <authorList>
            <person name="Ma Q."/>
            <person name="Huang Y."/>
            <person name="Song X."/>
            <person name="Pei D."/>
        </authorList>
    </citation>
    <scope>NUCLEOTIDE SEQUENCE [LARGE SCALE GENOMIC DNA]</scope>
    <source>
        <strain evidence="3">Sxm20200214</strain>
        <tissue evidence="3">Leaf</tissue>
    </source>
</reference>
<evidence type="ECO:0000313" key="4">
    <source>
        <dbReference type="Proteomes" id="UP000886595"/>
    </source>
</evidence>
<dbReference type="AlphaFoldDB" id="A0A8X7UUK5"/>
<dbReference type="CDD" id="cd04480">
    <property type="entry name" value="RPA1_DBD_A_like"/>
    <property type="match status" value="1"/>
</dbReference>
<dbReference type="InterPro" id="IPR003871">
    <property type="entry name" value="RFA1B/D_OB_1st"/>
</dbReference>
<feature type="domain" description="Replication protein A 70 kDa DNA-binding subunit B/D first OB fold" evidence="2">
    <location>
        <begin position="20"/>
        <end position="111"/>
    </location>
</feature>
<evidence type="ECO:0000259" key="2">
    <source>
        <dbReference type="Pfam" id="PF02721"/>
    </source>
</evidence>
<gene>
    <name evidence="3" type="ORF">Bca52824_038091</name>
</gene>
<sequence>MVASATSLVFDDLKKGFNKNEVLARVVHFWEARNINKGGLLMGFELFLIDQKGTTIHAFIPANRIACYEEDLKAGVIYKIKKFLVIDNKTSYKVTSHKFLIQFTQQTVLAPTDHAGHDIERQNFRIRSYAEFNEAVNKNEDLYDALGKLVLINDENFNNGVTNKRIDIDMQLKDGPIVRVTLWGKVAANFQKKLMESVDKPLVLLATTMNPKTFRDVFCLSSTSSTRIFFDSDIEPTTNYLTWLRENGKDFEVTTSEVTKPETVTLSELHQFLQNDTPPTGTFCCFATIVDILPQYGWYFIACTRCKCKRRQADTSLVCNTCNHTNTVGLIKYRVELTVCDKENVATFVIFDKDTAKLAGRKAAEILEDAHDGENGVIDIHNSIPGCLEEIVGCTYKFEVKFTPFNFTTPTHQTFTVTQILEEENNEVDNETDPLDDVEGCKEDHDEDDSEALDIQHKDKRLRHE</sequence>
<dbReference type="InterPro" id="IPR012340">
    <property type="entry name" value="NA-bd_OB-fold"/>
</dbReference>
<dbReference type="SUPFAM" id="SSF50249">
    <property type="entry name" value="Nucleic acid-binding proteins"/>
    <property type="match status" value="3"/>
</dbReference>
<keyword evidence="4" id="KW-1185">Reference proteome</keyword>
<proteinExistence type="predicted"/>
<evidence type="ECO:0000313" key="3">
    <source>
        <dbReference type="EMBL" id="KAG2291422.1"/>
    </source>
</evidence>
<dbReference type="PANTHER" id="PTHR47165">
    <property type="entry name" value="OS03G0429900 PROTEIN"/>
    <property type="match status" value="1"/>
</dbReference>
<protein>
    <recommendedName>
        <fullName evidence="2">Replication protein A 70 kDa DNA-binding subunit B/D first OB fold domain-containing protein</fullName>
    </recommendedName>
</protein>
<dbReference type="Pfam" id="PF02721">
    <property type="entry name" value="DUF223"/>
    <property type="match status" value="1"/>
</dbReference>
<dbReference type="PANTHER" id="PTHR47165:SF4">
    <property type="entry name" value="OS03G0429900 PROTEIN"/>
    <property type="match status" value="1"/>
</dbReference>
<dbReference type="Proteomes" id="UP000886595">
    <property type="component" value="Unassembled WGS sequence"/>
</dbReference>